<name>F5YJ91_TREPZ</name>
<dbReference type="HOGENOM" id="CLU_083337_0_0_12"/>
<reference evidence="2" key="1">
    <citation type="submission" date="2009-12" db="EMBL/GenBank/DDBJ databases">
        <title>Complete sequence of Treponema primitia strain ZAS-2.</title>
        <authorList>
            <person name="Tetu S.G."/>
            <person name="Matson E."/>
            <person name="Ren Q."/>
            <person name="Seshadri R."/>
            <person name="Elbourne L."/>
            <person name="Hassan K.A."/>
            <person name="Durkin A."/>
            <person name="Radune D."/>
            <person name="Mohamoud Y."/>
            <person name="Shay R."/>
            <person name="Jin S."/>
            <person name="Zhang X."/>
            <person name="Lucey K."/>
            <person name="Ballor N.R."/>
            <person name="Ottesen E."/>
            <person name="Rosenthal R."/>
            <person name="Allen A."/>
            <person name="Leadbetter J.R."/>
            <person name="Paulsen I.T."/>
        </authorList>
    </citation>
    <scope>NUCLEOTIDE SEQUENCE [LARGE SCALE GENOMIC DNA]</scope>
    <source>
        <strain evidence="2">ATCC BAA-887 / DSM 12427 / ZAS-2</strain>
    </source>
</reference>
<keyword evidence="2" id="KW-1185">Reference proteome</keyword>
<proteinExistence type="predicted"/>
<dbReference type="EMBL" id="CP001843">
    <property type="protein sequence ID" value="AEF84559.1"/>
    <property type="molecule type" value="Genomic_DNA"/>
</dbReference>
<organism evidence="1 2">
    <name type="scientific">Treponema primitia (strain ATCC BAA-887 / DSM 12427 / ZAS-2)</name>
    <dbReference type="NCBI Taxonomy" id="545694"/>
    <lineage>
        <taxon>Bacteria</taxon>
        <taxon>Pseudomonadati</taxon>
        <taxon>Spirochaetota</taxon>
        <taxon>Spirochaetia</taxon>
        <taxon>Spirochaetales</taxon>
        <taxon>Treponemataceae</taxon>
        <taxon>Treponema</taxon>
    </lineage>
</organism>
<dbReference type="SUPFAM" id="SSF51261">
    <property type="entry name" value="Duplicated hybrid motif"/>
    <property type="match status" value="1"/>
</dbReference>
<dbReference type="RefSeq" id="WP_015709239.1">
    <property type="nucleotide sequence ID" value="NC_015578.1"/>
</dbReference>
<dbReference type="InterPro" id="IPR011055">
    <property type="entry name" value="Dup_hybrid_motif"/>
</dbReference>
<dbReference type="Proteomes" id="UP000009223">
    <property type="component" value="Chromosome"/>
</dbReference>
<evidence type="ECO:0000313" key="2">
    <source>
        <dbReference type="Proteomes" id="UP000009223"/>
    </source>
</evidence>
<sequence>MKAKLCIPILVLLALGVYGMDWPTQEGIMSRNFGWNDKGKPVLGVCFEVQGPIRAADAGEILFYNDPDNDASRIPSPLGAWIAMDHGDGMVSIYSRFDGRRLPETLSLVEKDTVIADSGKSGWTENEGFYFSLFDRRERRWVNPSMIISPKPDTRPPVILSVTLSNSDNRNINLAQAKTISQGRYTVSVEVSDTREDNGERPLAPFRIICSLNGIELGGLYFETFSVRDGIAMAYRSSLVPVRQVYAPYPAFEIGDIAFTRGQATLEIIAQDMAENFRNVTYRLQVD</sequence>
<dbReference type="Gene3D" id="2.70.70.10">
    <property type="entry name" value="Glucose Permease (Domain IIA)"/>
    <property type="match status" value="1"/>
</dbReference>
<dbReference type="OrthoDB" id="368271at2"/>
<dbReference type="STRING" id="545694.TREPR_0804"/>
<dbReference type="eggNOG" id="COG4942">
    <property type="taxonomic scope" value="Bacteria"/>
</dbReference>
<evidence type="ECO:0000313" key="1">
    <source>
        <dbReference type="EMBL" id="AEF84559.1"/>
    </source>
</evidence>
<gene>
    <name evidence="1" type="ordered locus">TREPR_0804</name>
</gene>
<reference evidence="1 2" key="2">
    <citation type="journal article" date="2011" name="ISME J.">
        <title>RNA-seq reveals cooperative metabolic interactions between two termite-gut spirochete species in co-culture.</title>
        <authorList>
            <person name="Rosenthal A.Z."/>
            <person name="Matson E.G."/>
            <person name="Eldar A."/>
            <person name="Leadbetter J.R."/>
        </authorList>
    </citation>
    <scope>NUCLEOTIDE SEQUENCE [LARGE SCALE GENOMIC DNA]</scope>
    <source>
        <strain evidence="2">ATCC BAA-887 / DSM 12427 / ZAS-2</strain>
    </source>
</reference>
<protein>
    <submittedName>
        <fullName evidence="1">Uncharacterized protein</fullName>
    </submittedName>
</protein>
<dbReference type="KEGG" id="tpi:TREPR_0804"/>
<dbReference type="AlphaFoldDB" id="F5YJ91"/>
<accession>F5YJ91</accession>